<evidence type="ECO:0000313" key="1">
    <source>
        <dbReference type="EMBL" id="KAL0963861.1"/>
    </source>
</evidence>
<protein>
    <submittedName>
        <fullName evidence="1">Uncharacterized protein</fullName>
    </submittedName>
</protein>
<sequence>MWIQNFLLVRNIRKIAIYLTRGQATTVHRRTQISSIQESIHGQTTPSSPSVVPLCRVLQFRRGVMCRGELATLALLPPRPSRVPRSKWLATGFVDSNKAQRTKTGYKPSNLQ</sequence>
<dbReference type="Proteomes" id="UP001557470">
    <property type="component" value="Unassembled WGS sequence"/>
</dbReference>
<gene>
    <name evidence="1" type="ORF">UPYG_G00314490</name>
</gene>
<dbReference type="AlphaFoldDB" id="A0ABD0WGS5"/>
<dbReference type="EMBL" id="JAGEUA010000010">
    <property type="protein sequence ID" value="KAL0963861.1"/>
    <property type="molecule type" value="Genomic_DNA"/>
</dbReference>
<reference evidence="1 2" key="1">
    <citation type="submission" date="2024-06" db="EMBL/GenBank/DDBJ databases">
        <authorList>
            <person name="Pan Q."/>
            <person name="Wen M."/>
            <person name="Jouanno E."/>
            <person name="Zahm M."/>
            <person name="Klopp C."/>
            <person name="Cabau C."/>
            <person name="Louis A."/>
            <person name="Berthelot C."/>
            <person name="Parey E."/>
            <person name="Roest Crollius H."/>
            <person name="Montfort J."/>
            <person name="Robinson-Rechavi M."/>
            <person name="Bouchez O."/>
            <person name="Lampietro C."/>
            <person name="Lopez Roques C."/>
            <person name="Donnadieu C."/>
            <person name="Postlethwait J."/>
            <person name="Bobe J."/>
            <person name="Verreycken H."/>
            <person name="Guiguen Y."/>
        </authorList>
    </citation>
    <scope>NUCLEOTIDE SEQUENCE [LARGE SCALE GENOMIC DNA]</scope>
    <source>
        <strain evidence="1">Up_M1</strain>
        <tissue evidence="1">Testis</tissue>
    </source>
</reference>
<accession>A0ABD0WGS5</accession>
<evidence type="ECO:0000313" key="2">
    <source>
        <dbReference type="Proteomes" id="UP001557470"/>
    </source>
</evidence>
<keyword evidence="2" id="KW-1185">Reference proteome</keyword>
<comment type="caution">
    <text evidence="1">The sequence shown here is derived from an EMBL/GenBank/DDBJ whole genome shotgun (WGS) entry which is preliminary data.</text>
</comment>
<name>A0ABD0WGS5_UMBPY</name>
<proteinExistence type="predicted"/>
<organism evidence="1 2">
    <name type="scientific">Umbra pygmaea</name>
    <name type="common">Eastern mudminnow</name>
    <dbReference type="NCBI Taxonomy" id="75934"/>
    <lineage>
        <taxon>Eukaryota</taxon>
        <taxon>Metazoa</taxon>
        <taxon>Chordata</taxon>
        <taxon>Craniata</taxon>
        <taxon>Vertebrata</taxon>
        <taxon>Euteleostomi</taxon>
        <taxon>Actinopterygii</taxon>
        <taxon>Neopterygii</taxon>
        <taxon>Teleostei</taxon>
        <taxon>Protacanthopterygii</taxon>
        <taxon>Esociformes</taxon>
        <taxon>Umbridae</taxon>
        <taxon>Umbra</taxon>
    </lineage>
</organism>